<evidence type="ECO:0000259" key="2">
    <source>
        <dbReference type="Pfam" id="PF01425"/>
    </source>
</evidence>
<dbReference type="Pfam" id="PF01425">
    <property type="entry name" value="Amidase"/>
    <property type="match status" value="1"/>
</dbReference>
<dbReference type="GO" id="GO:0012505">
    <property type="term" value="C:endomembrane system"/>
    <property type="evidence" value="ECO:0007669"/>
    <property type="project" value="TreeGrafter"/>
</dbReference>
<proteinExistence type="predicted"/>
<keyword evidence="1" id="KW-0472">Membrane</keyword>
<dbReference type="SUPFAM" id="SSF75304">
    <property type="entry name" value="Amidase signature (AS) enzymes"/>
    <property type="match status" value="1"/>
</dbReference>
<keyword evidence="1" id="KW-0812">Transmembrane</keyword>
<sequence>MSSSSANPLCFPFIIAPFQSILFFIFRITLSKFKETKSMCIELLKYLMRLSDISPPVIMYGIMKKLSIAIVSDRESTRMNEKNGQLKKHLKELLSDNAVFLYPTATHCAPFHREMYHRILNVTLTIPCSALGLPATNCPVGLNDKGLPVGIQVIAGPCQDRLCLALAKEIETAFGGWIPPP</sequence>
<dbReference type="PANTHER" id="PTHR43372:SF4">
    <property type="entry name" value="FATTY-ACID AMIDE HYDROLASE 2"/>
    <property type="match status" value="1"/>
</dbReference>
<dbReference type="InterPro" id="IPR036928">
    <property type="entry name" value="AS_sf"/>
</dbReference>
<dbReference type="PANTHER" id="PTHR43372">
    <property type="entry name" value="FATTY-ACID AMIDE HYDROLASE"/>
    <property type="match status" value="1"/>
</dbReference>
<name>A0A7R9FK66_9NEOP</name>
<keyword evidence="1" id="KW-1133">Transmembrane helix</keyword>
<protein>
    <recommendedName>
        <fullName evidence="2">Amidase domain-containing protein</fullName>
    </recommendedName>
</protein>
<organism evidence="3">
    <name type="scientific">Timema tahoe</name>
    <dbReference type="NCBI Taxonomy" id="61484"/>
    <lineage>
        <taxon>Eukaryota</taxon>
        <taxon>Metazoa</taxon>
        <taxon>Ecdysozoa</taxon>
        <taxon>Arthropoda</taxon>
        <taxon>Hexapoda</taxon>
        <taxon>Insecta</taxon>
        <taxon>Pterygota</taxon>
        <taxon>Neoptera</taxon>
        <taxon>Polyneoptera</taxon>
        <taxon>Phasmatodea</taxon>
        <taxon>Timematodea</taxon>
        <taxon>Timematoidea</taxon>
        <taxon>Timematidae</taxon>
        <taxon>Timema</taxon>
    </lineage>
</organism>
<gene>
    <name evidence="3" type="ORF">TTEB3V08_LOCUS2933</name>
</gene>
<dbReference type="Gene3D" id="3.90.1300.10">
    <property type="entry name" value="Amidase signature (AS) domain"/>
    <property type="match status" value="1"/>
</dbReference>
<dbReference type="EMBL" id="OE000731">
    <property type="protein sequence ID" value="CAD7454840.1"/>
    <property type="molecule type" value="Genomic_DNA"/>
</dbReference>
<dbReference type="InterPro" id="IPR052739">
    <property type="entry name" value="FAAH2"/>
</dbReference>
<feature type="transmembrane region" description="Helical" evidence="1">
    <location>
        <begin position="6"/>
        <end position="30"/>
    </location>
</feature>
<dbReference type="InterPro" id="IPR023631">
    <property type="entry name" value="Amidase_dom"/>
</dbReference>
<reference evidence="3" key="1">
    <citation type="submission" date="2020-11" db="EMBL/GenBank/DDBJ databases">
        <authorList>
            <person name="Tran Van P."/>
        </authorList>
    </citation>
    <scope>NUCLEOTIDE SEQUENCE</scope>
</reference>
<evidence type="ECO:0000256" key="1">
    <source>
        <dbReference type="SAM" id="Phobius"/>
    </source>
</evidence>
<dbReference type="AlphaFoldDB" id="A0A7R9FK66"/>
<evidence type="ECO:0000313" key="3">
    <source>
        <dbReference type="EMBL" id="CAD7454840.1"/>
    </source>
</evidence>
<feature type="domain" description="Amidase" evidence="2">
    <location>
        <begin position="81"/>
        <end position="164"/>
    </location>
</feature>
<accession>A0A7R9FK66</accession>